<feature type="signal peptide" evidence="1">
    <location>
        <begin position="1"/>
        <end position="17"/>
    </location>
</feature>
<name>A0A1B6D2A5_9HEMI</name>
<organism evidence="2">
    <name type="scientific">Clastoptera arizonana</name>
    <name type="common">Arizona spittle bug</name>
    <dbReference type="NCBI Taxonomy" id="38151"/>
    <lineage>
        <taxon>Eukaryota</taxon>
        <taxon>Metazoa</taxon>
        <taxon>Ecdysozoa</taxon>
        <taxon>Arthropoda</taxon>
        <taxon>Hexapoda</taxon>
        <taxon>Insecta</taxon>
        <taxon>Pterygota</taxon>
        <taxon>Neoptera</taxon>
        <taxon>Paraneoptera</taxon>
        <taxon>Hemiptera</taxon>
        <taxon>Auchenorrhyncha</taxon>
        <taxon>Cercopoidea</taxon>
        <taxon>Clastopteridae</taxon>
        <taxon>Clastoptera</taxon>
    </lineage>
</organism>
<feature type="chain" id="PRO_5008580871" evidence="1">
    <location>
        <begin position="18"/>
        <end position="312"/>
    </location>
</feature>
<dbReference type="AlphaFoldDB" id="A0A1B6D2A5"/>
<feature type="non-terminal residue" evidence="2">
    <location>
        <position position="1"/>
    </location>
</feature>
<evidence type="ECO:0000313" key="2">
    <source>
        <dbReference type="EMBL" id="JAS19743.1"/>
    </source>
</evidence>
<dbReference type="EMBL" id="GEDC01017555">
    <property type="protein sequence ID" value="JAS19743.1"/>
    <property type="molecule type" value="Transcribed_RNA"/>
</dbReference>
<keyword evidence="1" id="KW-0732">Signal</keyword>
<protein>
    <submittedName>
        <fullName evidence="2">Uncharacterized protein</fullName>
    </submittedName>
</protein>
<proteinExistence type="predicted"/>
<reference evidence="2" key="1">
    <citation type="submission" date="2015-12" db="EMBL/GenBank/DDBJ databases">
        <title>De novo transcriptome assembly of four potential Pierce s Disease insect vectors from Arizona vineyards.</title>
        <authorList>
            <person name="Tassone E.E."/>
        </authorList>
    </citation>
    <scope>NUCLEOTIDE SEQUENCE</scope>
</reference>
<sequence>FLFTFSLIMGFVNNVHCYTVISNVLLEILYTSVITICNIPHSSGDDIYSPTEYIHFQKRDEVIDFFEKRRLAGSQKADLVLKGYRSCFYKEQATLPEGRRRPFIVLEGDDRIRRREVAQQLSKYLGASLLTQPPCCMRPQSNMYGRGTSERNAFYFLSLYATAYNVKHMLAMNISIVLDGYWYEQAEFKIRMLMKPSRYKCPPDHSRMYTFPPDLLIPDAVLLLSFLDISNQKLENKLMRRMNIYRQFRIQTFLLVGNASSTNHGKTVAKIIYFLKDNLKDNLIMDDVFPLNLIETLQTFPEPFSKDEAIVI</sequence>
<gene>
    <name evidence="2" type="ORF">g.370</name>
</gene>
<evidence type="ECO:0000256" key="1">
    <source>
        <dbReference type="SAM" id="SignalP"/>
    </source>
</evidence>
<accession>A0A1B6D2A5</accession>